<dbReference type="Proteomes" id="UP001235939">
    <property type="component" value="Chromosome 05"/>
</dbReference>
<gene>
    <name evidence="1" type="ORF">LAZ67_5000505</name>
</gene>
<keyword evidence="2" id="KW-1185">Reference proteome</keyword>
<organism evidence="1 2">
    <name type="scientific">Cordylochernes scorpioides</name>
    <dbReference type="NCBI Taxonomy" id="51811"/>
    <lineage>
        <taxon>Eukaryota</taxon>
        <taxon>Metazoa</taxon>
        <taxon>Ecdysozoa</taxon>
        <taxon>Arthropoda</taxon>
        <taxon>Chelicerata</taxon>
        <taxon>Arachnida</taxon>
        <taxon>Pseudoscorpiones</taxon>
        <taxon>Cheliferoidea</taxon>
        <taxon>Chernetidae</taxon>
        <taxon>Cordylochernes</taxon>
    </lineage>
</organism>
<evidence type="ECO:0000313" key="1">
    <source>
        <dbReference type="EMBL" id="UYV67416.1"/>
    </source>
</evidence>
<sequence>MYAIKLDKKEIKKSKGTKKSVVDKTIKFEDYYNCLFNKEKQYRVNNLIRSNKHEIATIGINKIALSPYDDKRYILDDGINTRAYGFEDSQPRMIWNINQWNEFYRIVEDINNEMHDRFTSQYPKIDETEYCIEDNFKIIARNVQDETRLFFEDKMIWNFDQRIEFYKNLETISKFIS</sequence>
<accession>A0ABY6KF08</accession>
<proteinExistence type="predicted"/>
<reference evidence="1 2" key="1">
    <citation type="submission" date="2022-01" db="EMBL/GenBank/DDBJ databases">
        <title>A chromosomal length assembly of Cordylochernes scorpioides.</title>
        <authorList>
            <person name="Zeh D."/>
            <person name="Zeh J."/>
        </authorList>
    </citation>
    <scope>NUCLEOTIDE SEQUENCE [LARGE SCALE GENOMIC DNA]</scope>
    <source>
        <strain evidence="1">IN4F17</strain>
        <tissue evidence="1">Whole Body</tissue>
    </source>
</reference>
<evidence type="ECO:0000313" key="2">
    <source>
        <dbReference type="Proteomes" id="UP001235939"/>
    </source>
</evidence>
<protein>
    <submittedName>
        <fullName evidence="1">Uncharacterized protein</fullName>
    </submittedName>
</protein>
<dbReference type="EMBL" id="CP092867">
    <property type="protein sequence ID" value="UYV67416.1"/>
    <property type="molecule type" value="Genomic_DNA"/>
</dbReference>
<name>A0ABY6KF08_9ARAC</name>